<reference evidence="3" key="1">
    <citation type="journal article" date="2015" name="Proc. Natl. Acad. Sci. U.S.A.">
        <title>Bacterial clade with the ribosomal RNA operon on a small plasmid rather than the chromosome.</title>
        <authorList>
            <person name="Anda M."/>
            <person name="Ohtsubo Y."/>
            <person name="Okubo T."/>
            <person name="Sugawara M."/>
            <person name="Nagata Y."/>
            <person name="Tsuda M."/>
            <person name="Minamisawa K."/>
            <person name="Mitsui H."/>
        </authorList>
    </citation>
    <scope>NUCLEOTIDE SEQUENCE</scope>
    <source>
        <strain evidence="3">DSM 15513</strain>
    </source>
</reference>
<name>A0A0P0ZAK9_9HYPH</name>
<evidence type="ECO:0000256" key="1">
    <source>
        <dbReference type="ARBA" id="ARBA00010282"/>
    </source>
</evidence>
<protein>
    <submittedName>
        <fullName evidence="3">Cysteine desulfuration protein sufE</fullName>
    </submittedName>
</protein>
<evidence type="ECO:0000259" key="2">
    <source>
        <dbReference type="Pfam" id="PF02657"/>
    </source>
</evidence>
<dbReference type="EMBL" id="LC066397">
    <property type="protein sequence ID" value="BAT31200.1"/>
    <property type="molecule type" value="Genomic_DNA"/>
</dbReference>
<dbReference type="RefSeq" id="WP_007065743.1">
    <property type="nucleotide sequence ID" value="NZ_BBWO01000005.1"/>
</dbReference>
<evidence type="ECO:0000313" key="3">
    <source>
        <dbReference type="EMBL" id="BAT31200.1"/>
    </source>
</evidence>
<dbReference type="PANTHER" id="PTHR43597:SF5">
    <property type="entry name" value="SUFE-LIKE PROTEIN 2, CHLOROPLASTIC"/>
    <property type="match status" value="1"/>
</dbReference>
<sequence length="140" mass="15711">MQSIEDILSDFEFLDDWEDRYRYLIELGRSLPAMDEAEMNDKTKVQGCVSQVWLVSEIDQSSPPRLIFRGDSDAHIVKGLVAIALALFSNKTAPEIIETDASATFNEIGLQEHLTPQRSNGLRAMVDRIKRDANAALESV</sequence>
<organism evidence="3">
    <name type="scientific">Fulvimarina pelagi</name>
    <dbReference type="NCBI Taxonomy" id="217511"/>
    <lineage>
        <taxon>Bacteria</taxon>
        <taxon>Pseudomonadati</taxon>
        <taxon>Pseudomonadota</taxon>
        <taxon>Alphaproteobacteria</taxon>
        <taxon>Hyphomicrobiales</taxon>
        <taxon>Aurantimonadaceae</taxon>
        <taxon>Fulvimarina</taxon>
    </lineage>
</organism>
<comment type="similarity">
    <text evidence="1">Belongs to the SufE family.</text>
</comment>
<dbReference type="SUPFAM" id="SSF82649">
    <property type="entry name" value="SufE/NifU"/>
    <property type="match status" value="1"/>
</dbReference>
<accession>A0A0P0ZAK9</accession>
<dbReference type="Gene3D" id="3.90.1010.10">
    <property type="match status" value="1"/>
</dbReference>
<dbReference type="AlphaFoldDB" id="A0A0P0ZAK9"/>
<dbReference type="InterPro" id="IPR003808">
    <property type="entry name" value="Fe-S_metab-assoc_dom"/>
</dbReference>
<feature type="domain" description="Fe-S metabolism associated" evidence="2">
    <location>
        <begin position="9"/>
        <end position="131"/>
    </location>
</feature>
<dbReference type="Pfam" id="PF02657">
    <property type="entry name" value="SufE"/>
    <property type="match status" value="1"/>
</dbReference>
<dbReference type="PANTHER" id="PTHR43597">
    <property type="entry name" value="SULFUR ACCEPTOR PROTEIN CSDE"/>
    <property type="match status" value="1"/>
</dbReference>
<proteinExistence type="inferred from homology"/>